<name>A0A9N8Z1L1_9GLOM</name>
<dbReference type="PROSITE" id="PS51401">
    <property type="entry name" value="CHORD"/>
    <property type="match status" value="2"/>
</dbReference>
<dbReference type="SUPFAM" id="SSF52047">
    <property type="entry name" value="RNI-like"/>
    <property type="match status" value="1"/>
</dbReference>
<dbReference type="SUPFAM" id="SSF49764">
    <property type="entry name" value="HSP20-like chaperones"/>
    <property type="match status" value="1"/>
</dbReference>
<dbReference type="PANTHER" id="PTHR46983:SF3">
    <property type="entry name" value="CHPADIPLOID STATE MAINTENANCE PROTEIN CHPA"/>
    <property type="match status" value="1"/>
</dbReference>
<evidence type="ECO:0000259" key="5">
    <source>
        <dbReference type="PROSITE" id="PS51401"/>
    </source>
</evidence>
<gene>
    <name evidence="6" type="ORF">DEBURN_LOCUS2883</name>
</gene>
<dbReference type="AlphaFoldDB" id="A0A9N8Z1L1"/>
<organism evidence="6 7">
    <name type="scientific">Diversispora eburnea</name>
    <dbReference type="NCBI Taxonomy" id="1213867"/>
    <lineage>
        <taxon>Eukaryota</taxon>
        <taxon>Fungi</taxon>
        <taxon>Fungi incertae sedis</taxon>
        <taxon>Mucoromycota</taxon>
        <taxon>Glomeromycotina</taxon>
        <taxon>Glomeromycetes</taxon>
        <taxon>Diversisporales</taxon>
        <taxon>Diversisporaceae</taxon>
        <taxon>Diversispora</taxon>
    </lineage>
</organism>
<keyword evidence="2" id="KW-0677">Repeat</keyword>
<feature type="compositionally biased region" description="Basic and acidic residues" evidence="4">
    <location>
        <begin position="589"/>
        <end position="598"/>
    </location>
</feature>
<dbReference type="Gene3D" id="4.10.1130.20">
    <property type="match status" value="2"/>
</dbReference>
<feature type="domain" description="CHORD" evidence="5">
    <location>
        <begin position="530"/>
        <end position="589"/>
    </location>
</feature>
<evidence type="ECO:0000313" key="6">
    <source>
        <dbReference type="EMBL" id="CAG8465233.1"/>
    </source>
</evidence>
<keyword evidence="7" id="KW-1185">Reference proteome</keyword>
<dbReference type="InterPro" id="IPR007051">
    <property type="entry name" value="CHORD_dom"/>
</dbReference>
<dbReference type="Gene3D" id="3.80.10.10">
    <property type="entry name" value="Ribonuclease Inhibitor"/>
    <property type="match status" value="1"/>
</dbReference>
<reference evidence="6" key="1">
    <citation type="submission" date="2021-06" db="EMBL/GenBank/DDBJ databases">
        <authorList>
            <person name="Kallberg Y."/>
            <person name="Tangrot J."/>
            <person name="Rosling A."/>
        </authorList>
    </citation>
    <scope>NUCLEOTIDE SEQUENCE</scope>
    <source>
        <strain evidence="6">AZ414A</strain>
    </source>
</reference>
<dbReference type="InterPro" id="IPR039790">
    <property type="entry name" value="CHRD1"/>
</dbReference>
<dbReference type="InterPro" id="IPR032675">
    <property type="entry name" value="LRR_dom_sf"/>
</dbReference>
<proteinExistence type="predicted"/>
<comment type="caution">
    <text evidence="6">The sequence shown here is derived from an EMBL/GenBank/DDBJ whole genome shotgun (WGS) entry which is preliminary data.</text>
</comment>
<dbReference type="Pfam" id="PF04968">
    <property type="entry name" value="CHORD"/>
    <property type="match status" value="2"/>
</dbReference>
<dbReference type="OrthoDB" id="2357247at2759"/>
<keyword evidence="1" id="KW-0479">Metal-binding</keyword>
<dbReference type="PANTHER" id="PTHR46983">
    <property type="entry name" value="CYSTEINE AND HISTIDINE-RICH DOMAIN-CONTAINING PROTEIN 1"/>
    <property type="match status" value="1"/>
</dbReference>
<evidence type="ECO:0000313" key="7">
    <source>
        <dbReference type="Proteomes" id="UP000789706"/>
    </source>
</evidence>
<evidence type="ECO:0000256" key="3">
    <source>
        <dbReference type="ARBA" id="ARBA00022833"/>
    </source>
</evidence>
<protein>
    <submittedName>
        <fullName evidence="6">3973_t:CDS:1</fullName>
    </submittedName>
</protein>
<accession>A0A9N8Z1L1</accession>
<dbReference type="Proteomes" id="UP000789706">
    <property type="component" value="Unassembled WGS sequence"/>
</dbReference>
<dbReference type="InterPro" id="IPR008978">
    <property type="entry name" value="HSP20-like_chaperone"/>
</dbReference>
<feature type="domain" description="CHORD" evidence="5">
    <location>
        <begin position="669"/>
        <end position="731"/>
    </location>
</feature>
<dbReference type="EMBL" id="CAJVPK010000167">
    <property type="protein sequence ID" value="CAG8465233.1"/>
    <property type="molecule type" value="Genomic_DNA"/>
</dbReference>
<feature type="region of interest" description="Disordered" evidence="4">
    <location>
        <begin position="584"/>
        <end position="620"/>
    </location>
</feature>
<keyword evidence="3" id="KW-0862">Zinc</keyword>
<dbReference type="GO" id="GO:0046872">
    <property type="term" value="F:metal ion binding"/>
    <property type="evidence" value="ECO:0007669"/>
    <property type="project" value="UniProtKB-KW"/>
</dbReference>
<evidence type="ECO:0000256" key="4">
    <source>
        <dbReference type="SAM" id="MobiDB-lite"/>
    </source>
</evidence>
<evidence type="ECO:0000256" key="2">
    <source>
        <dbReference type="ARBA" id="ARBA00022737"/>
    </source>
</evidence>
<evidence type="ECO:0000256" key="1">
    <source>
        <dbReference type="ARBA" id="ARBA00022723"/>
    </source>
</evidence>
<sequence length="810" mass="93745">MLRKFSFTKNKPYIPPLLLMECLEEIFEHLKNDRAALYSCIFVNRLFCRLAIPLLWRRPFEYPNKYRFRLIRTLISCLDDNQKKLLLEKGLKVPDLPKPFFDYPKYMKGFDFFHFSEAIEKWVEGNYWTMSPPLIKNMEFIESLIGNMLFSRSNGLHIFKYYRGFGNIINYQYFADIKLYSGFSRSLSKLRTFEFQAFSYRNDNSFSAWSNLFISIANSTKSIEHLSLFIPAKAHHNQQLRDALSQLIESQTNFSSLVIDESTAKFIHEALIIKARFLKFLRVTWLKNFNLLHQLLSICQNLETLEFSQASNFENSAIDQNHLITQLSLKNLYCGDENPSPYIVSTILKMSNQNLKTLSLRNVTPEILDTIEQFCPKITHLCLKISARQFPRFITLLSGLALEHLAIENLPEESKYTSEDIKLLAQTIPLSLRYFGIKFLASSRDLMIFFKECGASLNILALYYIPKMSIDSLEQIFKYSKCIQSLKEIRFDRKIYKYYESLPPQDMEKFSVYKYNVGEARPLSYRFYVCVNKGCQQTYNEDENNDEACCHHPSPPIFHEGLKGWQCCKRRVMTFEEFQQIPGCTRGRHSSEAPKPKESTTTPKSTETKETPNISKIDENGVEVYETSTKYAPPAPQPPSQQFEKIVPPLEKEPEEDDLSIPVTAGTKCKRNACNCVYVDDATSRGEGSEAKCNHHPGTPIFHEGSKGWSCCSRKVLEFDEFLKIKGYDKRFKQTYPLYQYIDPENSKYEFLSTKIEIKLKKANGISWPSLRSDEDYMAATTFGVQGGDATVGGKNYTLATDSPLYANKQ</sequence>